<dbReference type="Gene3D" id="1.25.40.10">
    <property type="entry name" value="Tetratricopeptide repeat domain"/>
    <property type="match status" value="2"/>
</dbReference>
<organism evidence="4 5">
    <name type="scientific">Nannocystis radixulma</name>
    <dbReference type="NCBI Taxonomy" id="2995305"/>
    <lineage>
        <taxon>Bacteria</taxon>
        <taxon>Pseudomonadati</taxon>
        <taxon>Myxococcota</taxon>
        <taxon>Polyangia</taxon>
        <taxon>Nannocystales</taxon>
        <taxon>Nannocystaceae</taxon>
        <taxon>Nannocystis</taxon>
    </lineage>
</organism>
<dbReference type="Pfam" id="PF13181">
    <property type="entry name" value="TPR_8"/>
    <property type="match status" value="1"/>
</dbReference>
<dbReference type="PROSITE" id="PS50005">
    <property type="entry name" value="TPR"/>
    <property type="match status" value="3"/>
</dbReference>
<dbReference type="InterPro" id="IPR019734">
    <property type="entry name" value="TPR_rpt"/>
</dbReference>
<feature type="chain" id="PRO_5046822250" evidence="3">
    <location>
        <begin position="22"/>
        <end position="485"/>
    </location>
</feature>
<evidence type="ECO:0000313" key="5">
    <source>
        <dbReference type="Proteomes" id="UP001217838"/>
    </source>
</evidence>
<feature type="compositionally biased region" description="Gly residues" evidence="2">
    <location>
        <begin position="31"/>
        <end position="44"/>
    </location>
</feature>
<feature type="region of interest" description="Disordered" evidence="2">
    <location>
        <begin position="461"/>
        <end position="485"/>
    </location>
</feature>
<gene>
    <name evidence="4" type="ORF">POL58_17935</name>
</gene>
<dbReference type="Pfam" id="PF13414">
    <property type="entry name" value="TPR_11"/>
    <property type="match status" value="1"/>
</dbReference>
<keyword evidence="1" id="KW-0802">TPR repeat</keyword>
<accession>A0ABT5B840</accession>
<dbReference type="RefSeq" id="WP_271999432.1">
    <property type="nucleotide sequence ID" value="NZ_JAQNDN010000010.1"/>
</dbReference>
<sequence length="485" mass="52339">MRNLIKIASIGALAVAMTACGKNKTGTESPDGGGGGGGGGGGPTGPAPAEASKEAKNDFAEAVKTYNAAKSDGKLSGDECERVAGAFQKVYKTHGVQMALAQFNSGVVLEECGQSDKAEGVYAQLISQAPKFDLAYNNLGVIYWKKGQESKALDMFKKGVEANKLSARAARNNVAGLLRNQYVGNSDANAFNEAEKSIQGVLALDSGNQAAYENLARIYYDRGHIKDKSYLVLANLVVTQGVRVLKNEGRESSDLYNIQGLLLLERQDQVNALKAFKEAVRVEANHVEANLNIGFISIRFRDYPTAEKSFEIALKDSRQAKNTEAHLALGVAQRGLKKFKEAEASYNKALKLNASDPRPLYNLGVLYQDHISTQDSVDTAQNEKLINVAKGHYNKFIEAVKSDKKWSQQALLAKDRIATIDETIAFNRVSEEMMKKAKELEAIAKKQEEEERKRLLELEKQAEAAEAAGSAPAPAAGAPPAGAPK</sequence>
<evidence type="ECO:0000313" key="4">
    <source>
        <dbReference type="EMBL" id="MDC0669638.1"/>
    </source>
</evidence>
<dbReference type="InterPro" id="IPR011990">
    <property type="entry name" value="TPR-like_helical_dom_sf"/>
</dbReference>
<dbReference type="PROSITE" id="PS51257">
    <property type="entry name" value="PROKAR_LIPOPROTEIN"/>
    <property type="match status" value="1"/>
</dbReference>
<keyword evidence="3" id="KW-0732">Signal</keyword>
<name>A0ABT5B840_9BACT</name>
<feature type="repeat" description="TPR" evidence="1">
    <location>
        <begin position="133"/>
        <end position="166"/>
    </location>
</feature>
<proteinExistence type="predicted"/>
<evidence type="ECO:0000256" key="1">
    <source>
        <dbReference type="PROSITE-ProRule" id="PRU00339"/>
    </source>
</evidence>
<dbReference type="SMART" id="SM00028">
    <property type="entry name" value="TPR"/>
    <property type="match status" value="5"/>
</dbReference>
<dbReference type="PANTHER" id="PTHR44809:SF1">
    <property type="entry name" value="PROTEIN O-MANNOSYL-TRANSFERASE TMTC1"/>
    <property type="match status" value="1"/>
</dbReference>
<comment type="caution">
    <text evidence="4">The sequence shown here is derived from an EMBL/GenBank/DDBJ whole genome shotgun (WGS) entry which is preliminary data.</text>
</comment>
<dbReference type="PANTHER" id="PTHR44809">
    <property type="match status" value="1"/>
</dbReference>
<dbReference type="EMBL" id="JAQNDN010000010">
    <property type="protein sequence ID" value="MDC0669638.1"/>
    <property type="molecule type" value="Genomic_DNA"/>
</dbReference>
<protein>
    <submittedName>
        <fullName evidence="4">Tetratricopeptide repeat protein</fullName>
    </submittedName>
</protein>
<dbReference type="InterPro" id="IPR052943">
    <property type="entry name" value="TMTC_O-mannosyl-trnsfr"/>
</dbReference>
<feature type="repeat" description="TPR" evidence="1">
    <location>
        <begin position="253"/>
        <end position="286"/>
    </location>
</feature>
<evidence type="ECO:0000256" key="2">
    <source>
        <dbReference type="SAM" id="MobiDB-lite"/>
    </source>
</evidence>
<reference evidence="4 5" key="1">
    <citation type="submission" date="2022-11" db="EMBL/GenBank/DDBJ databases">
        <title>Minimal conservation of predation-associated metabolite biosynthetic gene clusters underscores biosynthetic potential of Myxococcota including descriptions for ten novel species: Archangium lansinium sp. nov., Myxococcus landrumus sp. nov., Nannocystis bai.</title>
        <authorList>
            <person name="Ahearne A."/>
            <person name="Stevens C."/>
            <person name="Dowd S."/>
        </authorList>
    </citation>
    <scope>NUCLEOTIDE SEQUENCE [LARGE SCALE GENOMIC DNA]</scope>
    <source>
        <strain evidence="4 5">NCELM</strain>
    </source>
</reference>
<keyword evidence="5" id="KW-1185">Reference proteome</keyword>
<feature type="repeat" description="TPR" evidence="1">
    <location>
        <begin position="323"/>
        <end position="356"/>
    </location>
</feature>
<feature type="compositionally biased region" description="Low complexity" evidence="2">
    <location>
        <begin position="464"/>
        <end position="485"/>
    </location>
</feature>
<evidence type="ECO:0000256" key="3">
    <source>
        <dbReference type="SAM" id="SignalP"/>
    </source>
</evidence>
<feature type="signal peptide" evidence="3">
    <location>
        <begin position="1"/>
        <end position="21"/>
    </location>
</feature>
<dbReference type="Proteomes" id="UP001217838">
    <property type="component" value="Unassembled WGS sequence"/>
</dbReference>
<dbReference type="SUPFAM" id="SSF48452">
    <property type="entry name" value="TPR-like"/>
    <property type="match status" value="1"/>
</dbReference>
<feature type="region of interest" description="Disordered" evidence="2">
    <location>
        <begin position="25"/>
        <end position="54"/>
    </location>
</feature>